<keyword evidence="1" id="KW-0489">Methyltransferase</keyword>
<organism evidence="4 5">
    <name type="scientific">Micromonas commoda (strain RCC299 / NOUM17 / CCMP2709)</name>
    <name type="common">Picoplanktonic green alga</name>
    <dbReference type="NCBI Taxonomy" id="296587"/>
    <lineage>
        <taxon>Eukaryota</taxon>
        <taxon>Viridiplantae</taxon>
        <taxon>Chlorophyta</taxon>
        <taxon>Mamiellophyceae</taxon>
        <taxon>Mamiellales</taxon>
        <taxon>Mamiellaceae</taxon>
        <taxon>Micromonas</taxon>
    </lineage>
</organism>
<dbReference type="GO" id="GO:0106050">
    <property type="term" value="F:tRNA 2'-O-methyltransferase activity"/>
    <property type="evidence" value="ECO:0007669"/>
    <property type="project" value="UniProtKB-UniRule"/>
</dbReference>
<comment type="catalytic activity">
    <reaction evidence="1">
        <text>cytidine(4) in tRNA(Gly)(GCC) + S-adenosyl-L-methionine = 2'-O-methylcytidine(4) in tRNA(Gly)(GCC) + S-adenosyl-L-homocysteine + H(+)</text>
        <dbReference type="Rhea" id="RHEA:43192"/>
        <dbReference type="Rhea" id="RHEA-COMP:10399"/>
        <dbReference type="Rhea" id="RHEA-COMP:10400"/>
        <dbReference type="ChEBI" id="CHEBI:15378"/>
        <dbReference type="ChEBI" id="CHEBI:57856"/>
        <dbReference type="ChEBI" id="CHEBI:59789"/>
        <dbReference type="ChEBI" id="CHEBI:74495"/>
        <dbReference type="ChEBI" id="CHEBI:82748"/>
        <dbReference type="EC" id="2.1.1.225"/>
    </reaction>
</comment>
<evidence type="ECO:0000259" key="3">
    <source>
        <dbReference type="Pfam" id="PF05206"/>
    </source>
</evidence>
<comment type="function">
    <text evidence="1">tRNA methylase which 2'-O-methylates cytidine(4) in tRNA(Pro) and tRNA(Gly)(GCC), and adenosine(4) in tRNA(His).</text>
</comment>
<feature type="region of interest" description="Disordered" evidence="2">
    <location>
        <begin position="106"/>
        <end position="126"/>
    </location>
</feature>
<dbReference type="Pfam" id="PF05206">
    <property type="entry name" value="TRM13"/>
    <property type="match status" value="1"/>
</dbReference>
<evidence type="ECO:0000313" key="5">
    <source>
        <dbReference type="Proteomes" id="UP000002009"/>
    </source>
</evidence>
<dbReference type="eggNOG" id="KOG2811">
    <property type="taxonomic scope" value="Eukaryota"/>
</dbReference>
<dbReference type="GO" id="GO:0008270">
    <property type="term" value="F:zinc ion binding"/>
    <property type="evidence" value="ECO:0007669"/>
    <property type="project" value="UniProtKB-KW"/>
</dbReference>
<dbReference type="RefSeq" id="XP_002500204.1">
    <property type="nucleotide sequence ID" value="XM_002500158.1"/>
</dbReference>
<dbReference type="PANTHER" id="PTHR12998">
    <property type="entry name" value="TRNA:M(4)X MODIFICATION ENZYME TRM13 HOMOLOG"/>
    <property type="match status" value="1"/>
</dbReference>
<evidence type="ECO:0000256" key="2">
    <source>
        <dbReference type="SAM" id="MobiDB-lite"/>
    </source>
</evidence>
<dbReference type="OrthoDB" id="258806at2759"/>
<dbReference type="GO" id="GO:0030488">
    <property type="term" value="P:tRNA methylation"/>
    <property type="evidence" value="ECO:0007669"/>
    <property type="project" value="InterPro"/>
</dbReference>
<keyword evidence="5" id="KW-1185">Reference proteome</keyword>
<feature type="compositionally biased region" description="Acidic residues" evidence="2">
    <location>
        <begin position="655"/>
        <end position="665"/>
    </location>
</feature>
<dbReference type="KEGG" id="mis:MICPUN_55878"/>
<feature type="domain" description="Methyltransferase TRM13" evidence="3">
    <location>
        <begin position="131"/>
        <end position="412"/>
    </location>
</feature>
<gene>
    <name evidence="4" type="ORF">MICPUN_55878</name>
</gene>
<comment type="catalytic activity">
    <reaction evidence="1">
        <text>adenosine(4) in tRNA(His) + S-adenosyl-L-methionine = 2'-O-methyladenosine(4) in tRNA(His) + S-adenosyl-L-homocysteine + H(+)</text>
        <dbReference type="Rhea" id="RHEA:43196"/>
        <dbReference type="Rhea" id="RHEA-COMP:10401"/>
        <dbReference type="Rhea" id="RHEA-COMP:10402"/>
        <dbReference type="ChEBI" id="CHEBI:15378"/>
        <dbReference type="ChEBI" id="CHEBI:57856"/>
        <dbReference type="ChEBI" id="CHEBI:59789"/>
        <dbReference type="ChEBI" id="CHEBI:74411"/>
        <dbReference type="ChEBI" id="CHEBI:74477"/>
        <dbReference type="EC" id="2.1.1.225"/>
    </reaction>
</comment>
<dbReference type="Proteomes" id="UP000002009">
    <property type="component" value="Chromosome 2"/>
</dbReference>
<feature type="compositionally biased region" description="Gly residues" evidence="2">
    <location>
        <begin position="666"/>
        <end position="679"/>
    </location>
</feature>
<protein>
    <recommendedName>
        <fullName evidence="1">tRNA:m(4)X modification enzyme TRM13</fullName>
        <ecNumber evidence="1">2.1.1.225</ecNumber>
    </recommendedName>
</protein>
<dbReference type="EMBL" id="CP001323">
    <property type="protein sequence ID" value="ACO61462.1"/>
    <property type="molecule type" value="Genomic_DNA"/>
</dbReference>
<dbReference type="PANTHER" id="PTHR12998:SF0">
    <property type="entry name" value="TRNA:M(4)X MODIFICATION ENZYME TRM13 HOMOLOG"/>
    <property type="match status" value="1"/>
</dbReference>
<comment type="similarity">
    <text evidence="1">Belongs to the methyltransferase TRM13 family.</text>
</comment>
<dbReference type="InterPro" id="IPR039044">
    <property type="entry name" value="Trm13"/>
</dbReference>
<dbReference type="InParanoid" id="C1DYN8"/>
<dbReference type="EC" id="2.1.1.225" evidence="1"/>
<feature type="compositionally biased region" description="Basic residues" evidence="2">
    <location>
        <begin position="840"/>
        <end position="850"/>
    </location>
</feature>
<keyword evidence="1" id="KW-0949">S-adenosyl-L-methionine</keyword>
<keyword evidence="1" id="KW-0862">Zinc</keyword>
<feature type="region of interest" description="Disordered" evidence="2">
    <location>
        <begin position="488"/>
        <end position="530"/>
    </location>
</feature>
<comment type="catalytic activity">
    <reaction evidence="1">
        <text>cytidine(4) in tRNA(Pro) + S-adenosyl-L-methionine = 2'-O-methylcytidine(4) in tRNA(Pro) + S-adenosyl-L-homocysteine + H(+)</text>
        <dbReference type="Rhea" id="RHEA:32767"/>
        <dbReference type="Rhea" id="RHEA-COMP:10397"/>
        <dbReference type="Rhea" id="RHEA-COMP:10398"/>
        <dbReference type="ChEBI" id="CHEBI:15378"/>
        <dbReference type="ChEBI" id="CHEBI:57856"/>
        <dbReference type="ChEBI" id="CHEBI:59789"/>
        <dbReference type="ChEBI" id="CHEBI:74495"/>
        <dbReference type="ChEBI" id="CHEBI:82748"/>
        <dbReference type="EC" id="2.1.1.225"/>
    </reaction>
</comment>
<feature type="compositionally biased region" description="Basic and acidic residues" evidence="2">
    <location>
        <begin position="176"/>
        <end position="186"/>
    </location>
</feature>
<evidence type="ECO:0000256" key="1">
    <source>
        <dbReference type="RuleBase" id="RU367103"/>
    </source>
</evidence>
<feature type="region of interest" description="Disordered" evidence="2">
    <location>
        <begin position="164"/>
        <end position="210"/>
    </location>
</feature>
<dbReference type="STRING" id="296587.C1DYN8"/>
<proteinExistence type="inferred from homology"/>
<accession>C1DYN8</accession>
<reference evidence="4 5" key="1">
    <citation type="journal article" date="2009" name="Science">
        <title>Green evolution and dynamic adaptations revealed by genomes of the marine picoeukaryotes Micromonas.</title>
        <authorList>
            <person name="Worden A.Z."/>
            <person name="Lee J.H."/>
            <person name="Mock T."/>
            <person name="Rouze P."/>
            <person name="Simmons M.P."/>
            <person name="Aerts A.L."/>
            <person name="Allen A.E."/>
            <person name="Cuvelier M.L."/>
            <person name="Derelle E."/>
            <person name="Everett M.V."/>
            <person name="Foulon E."/>
            <person name="Grimwood J."/>
            <person name="Gundlach H."/>
            <person name="Henrissat B."/>
            <person name="Napoli C."/>
            <person name="McDonald S.M."/>
            <person name="Parker M.S."/>
            <person name="Rombauts S."/>
            <person name="Salamov A."/>
            <person name="Von Dassow P."/>
            <person name="Badger J.H."/>
            <person name="Coutinho P.M."/>
            <person name="Demir E."/>
            <person name="Dubchak I."/>
            <person name="Gentemann C."/>
            <person name="Eikrem W."/>
            <person name="Gready J.E."/>
            <person name="John U."/>
            <person name="Lanier W."/>
            <person name="Lindquist E.A."/>
            <person name="Lucas S."/>
            <person name="Mayer K.F."/>
            <person name="Moreau H."/>
            <person name="Not F."/>
            <person name="Otillar R."/>
            <person name="Panaud O."/>
            <person name="Pangilinan J."/>
            <person name="Paulsen I."/>
            <person name="Piegu B."/>
            <person name="Poliakov A."/>
            <person name="Robbens S."/>
            <person name="Schmutz J."/>
            <person name="Toulza E."/>
            <person name="Wyss T."/>
            <person name="Zelensky A."/>
            <person name="Zhou K."/>
            <person name="Armbrust E.V."/>
            <person name="Bhattacharya D."/>
            <person name="Goodenough U.W."/>
            <person name="Van de Peer Y."/>
            <person name="Grigoriev I.V."/>
        </authorList>
    </citation>
    <scope>NUCLEOTIDE SEQUENCE [LARGE SCALE GENOMIC DNA]</scope>
    <source>
        <strain evidence="5">RCC299 / NOUM17</strain>
    </source>
</reference>
<keyword evidence="1" id="KW-0863">Zinc-finger</keyword>
<dbReference type="InterPro" id="IPR007871">
    <property type="entry name" value="Methyltransferase_TRM13"/>
</dbReference>
<feature type="region of interest" description="Disordered" evidence="2">
    <location>
        <begin position="652"/>
        <end position="679"/>
    </location>
</feature>
<keyword evidence="1" id="KW-0479">Metal-binding</keyword>
<keyword evidence="1" id="KW-0819">tRNA processing</keyword>
<evidence type="ECO:0000313" key="4">
    <source>
        <dbReference type="EMBL" id="ACO61462.1"/>
    </source>
</evidence>
<feature type="region of interest" description="Disordered" evidence="2">
    <location>
        <begin position="803"/>
        <end position="850"/>
    </location>
</feature>
<name>C1DYN8_MICCC</name>
<keyword evidence="1" id="KW-0808">Transferase</keyword>
<sequence length="850" mass="88486">MTDGPVADAEAFCRTLEAIARTLPRVEFAAHPALRANARGVDGGAAVAPAVGTDMRAARAFEAVVAGDTSADRPAMTTWYSAGKRHLHQPQLESLAELIAPMVAAAEPPPTTDPRKADGSEARGGAGRGARAVLELGAGRAVLGRVVSSITGAPLIAVDRRVPKEARVDEDEDWDEHERHRPTLHDGDDDDGKETEEGVAAVEDNPTPAAFAGPARRLVADLTGCSFASLAERANIANVGGTAGVALIAKHLCAGATDAAVRLAIEGASGSSDLTLNPRVVGVALAPCCHPQIGYDEYVGRDWLERRWREKSPGGRGLGPSGFATLLALLAFAKERVGASDETLMRYHGRALGDVANVVGGARRLRRLGRAARRAVEQGRAEALGAAPGFGDARVCQYVDASVSPDNLVVVAGGRLGWTNGGTEPSRRNRRGSRLPARGVVVAANSAGSGPHGSLAHRLAEFVLEQRGRSLRDDDGRGTSPFEYVFTATNATTGGGDGRGGGAKRRRDGSERVDASTGDEGTTSAGDAAPAVVIVGDPARILRSLHLAPSAAPPPPPFLAQSLGMLCPFDRRVESRVDDPAAGDAVRLAAEVESAARELGRSGGDDDDGRVAVRLSAFPKAIEASLVAALQSSDALRLHPVEFTHVVSVARWAPGDDDDEGEDGDGGNAGNVGDGDGGSRGDAFLWSIMDRRDWDPRGWRQRVDERSGAANRSGATKAERSLAAWLGECRSRLPDVLVPQDGSFNEAPGCRVLIVTDSNAAVEDALVRWARGPARASAVDVARPRKGVDGGWIAETVLDKGRLSGGGGDDDDGHGAFLAAGQPSRRPCSVRSAPGSGPTRTRRFSRQGLG</sequence>
<dbReference type="GeneID" id="8240912"/>
<dbReference type="AlphaFoldDB" id="C1DYN8"/>